<sequence>LRKLSGWNCDMECADLLHTVWVGCAKDLVGSVLLDVVQYDPRLANSDSWDSGLAALLSLFHSWCETRKLDKSLVEELSLVKLGVTNAVQFDFPKGMSKAYPNKVLVYFLADLLQATTVPELKRQAVACWALANWSYVIDMAEVFLTDAEARQAVESAKLYLQCHMLLARLALVAGRPRYKIRLLQRMIMQLNAQVDDLQLVIGGWDDAKRGEIEQEVRELFSKIEASPLLLNIHVPFVRSRFARVELLFTSSSIAERRRIQTLTLEALKKALVDYTSAIQGQQAKRLWVTRNRSKEDREKIRALVSMKDYAKRYLDEGQIDLDWRGRLWLKGEQVLYWHVWKKPVDGSVMLTNAAGDETGWWVDSDQFAKLLNLPADQGSFSRAGLWVDPFGWVPPIFPISNAPYQDVIVMGLDANQDPLNSNPHFPALSRLQFLARHRGLEFNMHVGATWEDPSIPFDPDAFAKERTRLASEVSKATERLSHTLGGEDEAFRAFRTFYEAKYSRPQTEPDVSPDQQSAMFERHQNANTERITDEEIAEALSATKPSTSSGLDSVCYGAIASYHKGDSQGKLASFFTDILLGIWGKGAAAPLQGAESLLLFDHPDTPVSEKLALFQSYITSKWAWCAPFR</sequence>
<evidence type="ECO:0000313" key="1">
    <source>
        <dbReference type="EMBL" id="CAE7238466.1"/>
    </source>
</evidence>
<dbReference type="OrthoDB" id="406504at2759"/>
<organism evidence="1 2">
    <name type="scientific">Symbiodinium necroappetens</name>
    <dbReference type="NCBI Taxonomy" id="1628268"/>
    <lineage>
        <taxon>Eukaryota</taxon>
        <taxon>Sar</taxon>
        <taxon>Alveolata</taxon>
        <taxon>Dinophyceae</taxon>
        <taxon>Suessiales</taxon>
        <taxon>Symbiodiniaceae</taxon>
        <taxon>Symbiodinium</taxon>
    </lineage>
</organism>
<accession>A0A812LAD4</accession>
<protein>
    <submittedName>
        <fullName evidence="1">Uncharacterized protein</fullName>
    </submittedName>
</protein>
<keyword evidence="2" id="KW-1185">Reference proteome</keyword>
<feature type="non-terminal residue" evidence="1">
    <location>
        <position position="1"/>
    </location>
</feature>
<evidence type="ECO:0000313" key="2">
    <source>
        <dbReference type="Proteomes" id="UP000601435"/>
    </source>
</evidence>
<gene>
    <name evidence="1" type="ORF">SNEC2469_LOCUS4143</name>
</gene>
<comment type="caution">
    <text evidence="1">The sequence shown here is derived from an EMBL/GenBank/DDBJ whole genome shotgun (WGS) entry which is preliminary data.</text>
</comment>
<proteinExistence type="predicted"/>
<dbReference type="Proteomes" id="UP000601435">
    <property type="component" value="Unassembled WGS sequence"/>
</dbReference>
<dbReference type="AlphaFoldDB" id="A0A812LAD4"/>
<name>A0A812LAD4_9DINO</name>
<reference evidence="1" key="1">
    <citation type="submission" date="2021-02" db="EMBL/GenBank/DDBJ databases">
        <authorList>
            <person name="Dougan E. K."/>
            <person name="Rhodes N."/>
            <person name="Thang M."/>
            <person name="Chan C."/>
        </authorList>
    </citation>
    <scope>NUCLEOTIDE SEQUENCE</scope>
</reference>
<dbReference type="EMBL" id="CAJNJA010008604">
    <property type="protein sequence ID" value="CAE7238466.1"/>
    <property type="molecule type" value="Genomic_DNA"/>
</dbReference>